<dbReference type="EMBL" id="JBBDHD010000031">
    <property type="protein sequence ID" value="MFH7596344.1"/>
    <property type="molecule type" value="Genomic_DNA"/>
</dbReference>
<evidence type="ECO:0000256" key="3">
    <source>
        <dbReference type="ARBA" id="ARBA00022741"/>
    </source>
</evidence>
<comment type="cofactor">
    <cofactor evidence="1">
        <name>pyridoxal 5'-phosphate</name>
        <dbReference type="ChEBI" id="CHEBI:597326"/>
    </cofactor>
</comment>
<keyword evidence="3 6" id="KW-0547">Nucleotide-binding</keyword>
<gene>
    <name evidence="8" type="ORF">WDV06_14740</name>
</gene>
<dbReference type="RefSeq" id="WP_395510180.1">
    <property type="nucleotide sequence ID" value="NZ_JBBDHD010000031.1"/>
</dbReference>
<dbReference type="PANTHER" id="PTHR43585:SF2">
    <property type="entry name" value="ATP-GRASP ENZYME FSQD"/>
    <property type="match status" value="1"/>
</dbReference>
<organism evidence="8 9">
    <name type="scientific">Streptomyces racemochromogenes</name>
    <dbReference type="NCBI Taxonomy" id="67353"/>
    <lineage>
        <taxon>Bacteria</taxon>
        <taxon>Bacillati</taxon>
        <taxon>Actinomycetota</taxon>
        <taxon>Actinomycetes</taxon>
        <taxon>Kitasatosporales</taxon>
        <taxon>Streptomycetaceae</taxon>
        <taxon>Streptomyces</taxon>
    </lineage>
</organism>
<evidence type="ECO:0000256" key="4">
    <source>
        <dbReference type="ARBA" id="ARBA00022840"/>
    </source>
</evidence>
<keyword evidence="9" id="KW-1185">Reference proteome</keyword>
<reference evidence="8 9" key="1">
    <citation type="submission" date="2024-03" db="EMBL/GenBank/DDBJ databases">
        <title>Whole genome sequencing of Streptomyces racemochromogenes, to identify antimicrobial biosynthetic gene clusters.</title>
        <authorList>
            <person name="Suryawanshi P."/>
            <person name="Krishnaraj P.U."/>
            <person name="Arun Y.P."/>
            <person name="Suryawanshi M.P."/>
            <person name="Rakshit O."/>
        </authorList>
    </citation>
    <scope>NUCLEOTIDE SEQUENCE [LARGE SCALE GENOMIC DNA]</scope>
    <source>
        <strain evidence="8 9">AUDT626</strain>
    </source>
</reference>
<evidence type="ECO:0000313" key="9">
    <source>
        <dbReference type="Proteomes" id="UP001610631"/>
    </source>
</evidence>
<protein>
    <submittedName>
        <fullName evidence="8">Pyridoxal-phosphate dependent enzyme</fullName>
    </submittedName>
</protein>
<sequence length="755" mass="79803">MLFDTVTDAIGGTPLVRLRLGEARGVEVYAKLELQNLFAMKDRVARNILLEARRLGTLKPGDPVIESSSGTMALGVALVGRSLGHEVHIVTDPRIDPVTLAKLRALGCRVHIVQAMTSHGWQSARLERLAELQSELPGAFWPQQYSNPDNPGAYRTLAGELLADLGRFDTLVGAVGSGGSLCGTARALRERLPALHVVGVDCVGSALFGQPDVPQRLQSGLGNSLLPKNLDRTLVDEVHWLNDHEAFAATWDLAGEQQIFGGNTSGSVYRVLTGLADRAEPGTRIVGILPDRGDRYADTVYDDEHWDAHRLREVPTAAAPAALGPDGTARTWSTVAYRPPAGIGRHLLFVESNTTGTGMLALERARELGTAPVLLTGDPDRYRGLAETGAEVVRCDTNSDAALRAAVQERFRREEITGVTTTSDFYVPAAARIARWLGLPGNAPEAVAVCRDKSALRERLRAAGVRQPRYALVREPAAAAAAVARTGLPCVVKPADDSGSTNVLLCADEAGVRAHIERILAIDTNVRGMPTARTVLVEEYLDGPEYSVEMFGADGRTVCVGITAKSVTAGPHFVEHRHLFPAPLPAATAQSITDTVTAALDAAGIRLGATHTEVKLTAEGPALVEINPRPAGGMIPELVRLATGVDLLDAQLRAALGTPPQLKAEEAGHAGIQFLLADTDGTLTAVHGTEAAAAVEGVESVLVTAAPGTPVHRPRSASDRLGHVIARHAEPTGVHAALDAARALVHLGIEAAPRS</sequence>
<evidence type="ECO:0000256" key="6">
    <source>
        <dbReference type="PROSITE-ProRule" id="PRU00409"/>
    </source>
</evidence>
<evidence type="ECO:0000256" key="2">
    <source>
        <dbReference type="ARBA" id="ARBA00022598"/>
    </source>
</evidence>
<name>A0ABW7PD87_9ACTN</name>
<dbReference type="Gene3D" id="3.30.470.20">
    <property type="entry name" value="ATP-grasp fold, B domain"/>
    <property type="match status" value="1"/>
</dbReference>
<evidence type="ECO:0000313" key="8">
    <source>
        <dbReference type="EMBL" id="MFH7596344.1"/>
    </source>
</evidence>
<dbReference type="PANTHER" id="PTHR43585">
    <property type="entry name" value="FUMIPYRROLE BIOSYNTHESIS PROTEIN C"/>
    <property type="match status" value="1"/>
</dbReference>
<dbReference type="Pfam" id="PF18603">
    <property type="entry name" value="LAL_C2"/>
    <property type="match status" value="1"/>
</dbReference>
<keyword evidence="2" id="KW-0436">Ligase</keyword>
<dbReference type="SMART" id="SM01209">
    <property type="entry name" value="GARS_A"/>
    <property type="match status" value="1"/>
</dbReference>
<keyword evidence="4 6" id="KW-0067">ATP-binding</keyword>
<evidence type="ECO:0000256" key="1">
    <source>
        <dbReference type="ARBA" id="ARBA00001933"/>
    </source>
</evidence>
<dbReference type="InterPro" id="IPR036052">
    <property type="entry name" value="TrpB-like_PALP_sf"/>
</dbReference>
<dbReference type="InterPro" id="IPR001926">
    <property type="entry name" value="TrpB-like_PALP"/>
</dbReference>
<evidence type="ECO:0000256" key="5">
    <source>
        <dbReference type="ARBA" id="ARBA00022898"/>
    </source>
</evidence>
<keyword evidence="5" id="KW-0663">Pyridoxal phosphate</keyword>
<dbReference type="PROSITE" id="PS50975">
    <property type="entry name" value="ATP_GRASP"/>
    <property type="match status" value="1"/>
</dbReference>
<dbReference type="Pfam" id="PF00291">
    <property type="entry name" value="PALP"/>
    <property type="match status" value="1"/>
</dbReference>
<proteinExistence type="predicted"/>
<evidence type="ECO:0000259" key="7">
    <source>
        <dbReference type="PROSITE" id="PS50975"/>
    </source>
</evidence>
<dbReference type="Proteomes" id="UP001610631">
    <property type="component" value="Unassembled WGS sequence"/>
</dbReference>
<dbReference type="CDD" id="cd01561">
    <property type="entry name" value="CBS_like"/>
    <property type="match status" value="1"/>
</dbReference>
<dbReference type="Pfam" id="PF18130">
    <property type="entry name" value="ATPgrasp_N"/>
    <property type="match status" value="1"/>
</dbReference>
<accession>A0ABW7PD87</accession>
<dbReference type="InterPro" id="IPR040570">
    <property type="entry name" value="LAL_C2"/>
</dbReference>
<comment type="caution">
    <text evidence="8">The sequence shown here is derived from an EMBL/GenBank/DDBJ whole genome shotgun (WGS) entry which is preliminary data.</text>
</comment>
<dbReference type="SUPFAM" id="SSF53686">
    <property type="entry name" value="Tryptophan synthase beta subunit-like PLP-dependent enzymes"/>
    <property type="match status" value="1"/>
</dbReference>
<feature type="domain" description="ATP-grasp" evidence="7">
    <location>
        <begin position="457"/>
        <end position="656"/>
    </location>
</feature>
<dbReference type="InterPro" id="IPR041472">
    <property type="entry name" value="BL00235/CARNS1_N"/>
</dbReference>
<dbReference type="Pfam" id="PF13535">
    <property type="entry name" value="ATP-grasp_4"/>
    <property type="match status" value="1"/>
</dbReference>
<dbReference type="Gene3D" id="3.40.50.1100">
    <property type="match status" value="2"/>
</dbReference>
<dbReference type="Gene3D" id="3.40.50.20">
    <property type="match status" value="1"/>
</dbReference>
<dbReference type="InterPro" id="IPR011761">
    <property type="entry name" value="ATP-grasp"/>
</dbReference>
<dbReference type="InterPro" id="IPR052032">
    <property type="entry name" value="ATP-dep_AA_Ligase"/>
</dbReference>
<dbReference type="SUPFAM" id="SSF56059">
    <property type="entry name" value="Glutathione synthetase ATP-binding domain-like"/>
    <property type="match status" value="1"/>
</dbReference>